<protein>
    <submittedName>
        <fullName evidence="1">Uncharacterized protein</fullName>
    </submittedName>
</protein>
<dbReference type="EMBL" id="JBBNAE010000007">
    <property type="protein sequence ID" value="KAK9109251.1"/>
    <property type="molecule type" value="Genomic_DNA"/>
</dbReference>
<dbReference type="InterPro" id="IPR051057">
    <property type="entry name" value="PI-PLC_domain"/>
</dbReference>
<accession>A0AAP0I5X8</accession>
<dbReference type="PANTHER" id="PTHR13593">
    <property type="match status" value="1"/>
</dbReference>
<sequence>MDLTVVMKVGGGLAFNRYSWLTTHNSFARMGAKSDTGSVILTPTNQQDSVTSQLNNGVRGLMLDMYDYENDIWLCHSIGGICRNFTAFKPALRVLQEIQTFLTTNPSEIITIFIEDYVTSPKGLTKVFNAAGLDRFWFPVSRMPQSGGDWPTVNEMIHSNQRLIVFTSAPDKEASEGIAFEWNYVVENQYGDGGMKAGSCPNRVDSLPMNDTARSLVLQNFFPTLPNFAKACKQNSAPLAKMMTTCYEAAGYRWPTFIAVDFYKRSDGGGAPKAVDMANGQLACGCPTISNCQVD</sequence>
<dbReference type="PROSITE" id="PS50007">
    <property type="entry name" value="PIPLC_X_DOMAIN"/>
    <property type="match status" value="1"/>
</dbReference>
<dbReference type="Gene3D" id="3.20.20.190">
    <property type="entry name" value="Phosphatidylinositol (PI) phosphodiesterase"/>
    <property type="match status" value="1"/>
</dbReference>
<dbReference type="AlphaFoldDB" id="A0AAP0I5X8"/>
<keyword evidence="2" id="KW-1185">Reference proteome</keyword>
<comment type="caution">
    <text evidence="1">The sequence shown here is derived from an EMBL/GenBank/DDBJ whole genome shotgun (WGS) entry which is preliminary data.</text>
</comment>
<evidence type="ECO:0000313" key="1">
    <source>
        <dbReference type="EMBL" id="KAK9109251.1"/>
    </source>
</evidence>
<evidence type="ECO:0000313" key="2">
    <source>
        <dbReference type="Proteomes" id="UP001417504"/>
    </source>
</evidence>
<reference evidence="1 2" key="1">
    <citation type="submission" date="2024-01" db="EMBL/GenBank/DDBJ databases">
        <title>Genome assemblies of Stephania.</title>
        <authorList>
            <person name="Yang L."/>
        </authorList>
    </citation>
    <scope>NUCLEOTIDE SEQUENCE [LARGE SCALE GENOMIC DNA]</scope>
    <source>
        <strain evidence="1">QJT</strain>
        <tissue evidence="1">Leaf</tissue>
    </source>
</reference>
<dbReference type="SUPFAM" id="SSF51695">
    <property type="entry name" value="PLC-like phosphodiesterases"/>
    <property type="match status" value="1"/>
</dbReference>
<proteinExistence type="predicted"/>
<dbReference type="PANTHER" id="PTHR13593:SF134">
    <property type="entry name" value="F14J22.5 PROTEIN"/>
    <property type="match status" value="1"/>
</dbReference>
<dbReference type="GO" id="GO:0006629">
    <property type="term" value="P:lipid metabolic process"/>
    <property type="evidence" value="ECO:0007669"/>
    <property type="project" value="InterPro"/>
</dbReference>
<dbReference type="Proteomes" id="UP001417504">
    <property type="component" value="Unassembled WGS sequence"/>
</dbReference>
<dbReference type="GO" id="GO:0008081">
    <property type="term" value="F:phosphoric diester hydrolase activity"/>
    <property type="evidence" value="ECO:0007669"/>
    <property type="project" value="InterPro"/>
</dbReference>
<dbReference type="Pfam" id="PF26178">
    <property type="entry name" value="PI-PLC_cat"/>
    <property type="match status" value="1"/>
</dbReference>
<gene>
    <name evidence="1" type="ORF">Sjap_017311</name>
</gene>
<dbReference type="InterPro" id="IPR017946">
    <property type="entry name" value="PLC-like_Pdiesterase_TIM-brl"/>
</dbReference>
<organism evidence="1 2">
    <name type="scientific">Stephania japonica</name>
    <dbReference type="NCBI Taxonomy" id="461633"/>
    <lineage>
        <taxon>Eukaryota</taxon>
        <taxon>Viridiplantae</taxon>
        <taxon>Streptophyta</taxon>
        <taxon>Embryophyta</taxon>
        <taxon>Tracheophyta</taxon>
        <taxon>Spermatophyta</taxon>
        <taxon>Magnoliopsida</taxon>
        <taxon>Ranunculales</taxon>
        <taxon>Menispermaceae</taxon>
        <taxon>Menispermoideae</taxon>
        <taxon>Cissampelideae</taxon>
        <taxon>Stephania</taxon>
    </lineage>
</organism>
<name>A0AAP0I5X8_9MAGN</name>
<dbReference type="CDD" id="cd08588">
    <property type="entry name" value="PI-PLCc_At5g67130_like"/>
    <property type="match status" value="1"/>
</dbReference>